<accession>A0ABV1HFS5</accession>
<dbReference type="Pfam" id="PF14367">
    <property type="entry name" value="DUF4411"/>
    <property type="match status" value="1"/>
</dbReference>
<gene>
    <name evidence="1" type="ORF">WMO43_11840</name>
</gene>
<proteinExistence type="predicted"/>
<sequence length="142" mass="16323">MRIKRVARIYHLHMTKKVFSYIWQAFNEFVENGQLISSSEIFEELKDDDIVKWAKEHKDAFLPLSKEVQLKTTEILQQFPQIIKIQTKGSSNGDSFLIATAILEDGIIVTDEGNKNNGIPMVCESLGVEYMKLNDMLDEVLE</sequence>
<reference evidence="1 2" key="1">
    <citation type="submission" date="2024-03" db="EMBL/GenBank/DDBJ databases">
        <title>Human intestinal bacterial collection.</title>
        <authorList>
            <person name="Pauvert C."/>
            <person name="Hitch T.C.A."/>
            <person name="Clavel T."/>
        </authorList>
    </citation>
    <scope>NUCLEOTIDE SEQUENCE [LARGE SCALE GENOMIC DNA]</scope>
    <source>
        <strain evidence="1 2">CLA-AA-H185</strain>
    </source>
</reference>
<protein>
    <submittedName>
        <fullName evidence="1">DUF4411 family protein</fullName>
    </submittedName>
</protein>
<organism evidence="1 2">
    <name type="scientific">Maccoyibacter intestinihominis</name>
    <dbReference type="NCBI Taxonomy" id="3133499"/>
    <lineage>
        <taxon>Bacteria</taxon>
        <taxon>Bacillati</taxon>
        <taxon>Bacillota</taxon>
        <taxon>Clostridia</taxon>
        <taxon>Lachnospirales</taxon>
        <taxon>Lachnospiraceae</taxon>
        <taxon>Maccoyibacter</taxon>
    </lineage>
</organism>
<keyword evidence="2" id="KW-1185">Reference proteome</keyword>
<name>A0ABV1HFS5_9FIRM</name>
<dbReference type="EMBL" id="JBBMEX010000013">
    <property type="protein sequence ID" value="MEQ2558552.1"/>
    <property type="molecule type" value="Genomic_DNA"/>
</dbReference>
<dbReference type="RefSeq" id="WP_353531341.1">
    <property type="nucleotide sequence ID" value="NZ_JBBMEX010000013.1"/>
</dbReference>
<dbReference type="InterPro" id="IPR016541">
    <property type="entry name" value="UCP008505"/>
</dbReference>
<evidence type="ECO:0000313" key="2">
    <source>
        <dbReference type="Proteomes" id="UP001454489"/>
    </source>
</evidence>
<evidence type="ECO:0000313" key="1">
    <source>
        <dbReference type="EMBL" id="MEQ2558552.1"/>
    </source>
</evidence>
<comment type="caution">
    <text evidence="1">The sequence shown here is derived from an EMBL/GenBank/DDBJ whole genome shotgun (WGS) entry which is preliminary data.</text>
</comment>
<dbReference type="Proteomes" id="UP001454489">
    <property type="component" value="Unassembled WGS sequence"/>
</dbReference>